<sequence>MASVPLGSSLPLQTLHLHSQQHKISDAISCAASTTSTPHNLSSKSTTSDGSLKPIVVIGDPPTFVSAPGRRIVAVGDLHGDLDKARYALQIAGVLSSDGQDLWIGGQTVLVQLGDVLDRGEDEIAILSLLRSLDIQAKADGGAVFQVNGNHETMNVEGDFRYVDSGAYDECADFLEHLEICNHNWEEAFVGWVGESKRWKEDRKMPQNNWGPWNLVKRQKGVIARSILLRPGGPLASELACHAVVLKVNDWVFCHGGLLPHHVEYGIERINREVSHWMKGLSREDDYPQIPFIATRGYDSVVWSRLYSRDASDLEDYQINQIQSIIRETLEAVGAKAMVVGHTPQATGVNCEFNCSIWRIDVGMSSGVLDSRPEVLEIRESGARAIRSKRDRYSELQVVDYT</sequence>
<gene>
    <name evidence="2" type="ORF">BUALT_Bualt02G0071700</name>
</gene>
<accession>A0AAV6Y651</accession>
<dbReference type="Proteomes" id="UP000826271">
    <property type="component" value="Unassembled WGS sequence"/>
</dbReference>
<evidence type="ECO:0000313" key="2">
    <source>
        <dbReference type="EMBL" id="KAG8387922.1"/>
    </source>
</evidence>
<dbReference type="PANTHER" id="PTHR46546">
    <property type="entry name" value="SHEWANELLA-LIKE PROTEIN PHOSPHATASE 1"/>
    <property type="match status" value="1"/>
</dbReference>
<evidence type="ECO:0000313" key="3">
    <source>
        <dbReference type="Proteomes" id="UP000826271"/>
    </source>
</evidence>
<name>A0AAV6Y651_9LAMI</name>
<dbReference type="SUPFAM" id="SSF56300">
    <property type="entry name" value="Metallo-dependent phosphatases"/>
    <property type="match status" value="1"/>
</dbReference>
<dbReference type="InterPro" id="IPR041787">
    <property type="entry name" value="MPP_Shelphs"/>
</dbReference>
<dbReference type="Pfam" id="PF00149">
    <property type="entry name" value="Metallophos"/>
    <property type="match status" value="1"/>
</dbReference>
<proteinExistence type="predicted"/>
<organism evidence="2 3">
    <name type="scientific">Buddleja alternifolia</name>
    <dbReference type="NCBI Taxonomy" id="168488"/>
    <lineage>
        <taxon>Eukaryota</taxon>
        <taxon>Viridiplantae</taxon>
        <taxon>Streptophyta</taxon>
        <taxon>Embryophyta</taxon>
        <taxon>Tracheophyta</taxon>
        <taxon>Spermatophyta</taxon>
        <taxon>Magnoliopsida</taxon>
        <taxon>eudicotyledons</taxon>
        <taxon>Gunneridae</taxon>
        <taxon>Pentapetalae</taxon>
        <taxon>asterids</taxon>
        <taxon>lamiids</taxon>
        <taxon>Lamiales</taxon>
        <taxon>Scrophulariaceae</taxon>
        <taxon>Buddlejeae</taxon>
        <taxon>Buddleja</taxon>
    </lineage>
</organism>
<dbReference type="InterPro" id="IPR029052">
    <property type="entry name" value="Metallo-depent_PP-like"/>
</dbReference>
<dbReference type="PANTHER" id="PTHR46546:SF4">
    <property type="entry name" value="SHEWANELLA-LIKE PROTEIN PHOSPHATASE 1"/>
    <property type="match status" value="1"/>
</dbReference>
<feature type="domain" description="Calcineurin-like phosphoesterase" evidence="1">
    <location>
        <begin position="71"/>
        <end position="258"/>
    </location>
</feature>
<comment type="caution">
    <text evidence="2">The sequence shown here is derived from an EMBL/GenBank/DDBJ whole genome shotgun (WGS) entry which is preliminary data.</text>
</comment>
<dbReference type="Gene3D" id="3.60.21.10">
    <property type="match status" value="1"/>
</dbReference>
<dbReference type="EMBL" id="WHWC01000002">
    <property type="protein sequence ID" value="KAG8387922.1"/>
    <property type="molecule type" value="Genomic_DNA"/>
</dbReference>
<evidence type="ECO:0000259" key="1">
    <source>
        <dbReference type="Pfam" id="PF00149"/>
    </source>
</evidence>
<protein>
    <recommendedName>
        <fullName evidence="1">Calcineurin-like phosphoesterase domain-containing protein</fullName>
    </recommendedName>
</protein>
<reference evidence="2" key="1">
    <citation type="submission" date="2019-10" db="EMBL/GenBank/DDBJ databases">
        <authorList>
            <person name="Zhang R."/>
            <person name="Pan Y."/>
            <person name="Wang J."/>
            <person name="Ma R."/>
            <person name="Yu S."/>
        </authorList>
    </citation>
    <scope>NUCLEOTIDE SEQUENCE</scope>
    <source>
        <strain evidence="2">LA-IB0</strain>
        <tissue evidence="2">Leaf</tissue>
    </source>
</reference>
<dbReference type="InterPro" id="IPR004843">
    <property type="entry name" value="Calcineurin-like_PHP"/>
</dbReference>
<dbReference type="GO" id="GO:0016787">
    <property type="term" value="F:hydrolase activity"/>
    <property type="evidence" value="ECO:0007669"/>
    <property type="project" value="InterPro"/>
</dbReference>
<keyword evidence="3" id="KW-1185">Reference proteome</keyword>
<dbReference type="AlphaFoldDB" id="A0AAV6Y651"/>
<dbReference type="CDD" id="cd07425">
    <property type="entry name" value="MPP_Shelphs"/>
    <property type="match status" value="1"/>
</dbReference>